<evidence type="ECO:0000256" key="3">
    <source>
        <dbReference type="ARBA" id="ARBA00022989"/>
    </source>
</evidence>
<feature type="transmembrane region" description="Helical" evidence="6">
    <location>
        <begin position="55"/>
        <end position="77"/>
    </location>
</feature>
<keyword evidence="4 6" id="KW-0472">Membrane</keyword>
<dbReference type="Pfam" id="PF06305">
    <property type="entry name" value="LapA_dom"/>
    <property type="match status" value="1"/>
</dbReference>
<keyword evidence="1" id="KW-1003">Cell membrane</keyword>
<proteinExistence type="predicted"/>
<evidence type="ECO:0000256" key="6">
    <source>
        <dbReference type="SAM" id="Phobius"/>
    </source>
</evidence>
<dbReference type="GO" id="GO:0005886">
    <property type="term" value="C:plasma membrane"/>
    <property type="evidence" value="ECO:0007669"/>
    <property type="project" value="InterPro"/>
</dbReference>
<evidence type="ECO:0000256" key="5">
    <source>
        <dbReference type="SAM" id="MobiDB-lite"/>
    </source>
</evidence>
<evidence type="ECO:0000256" key="2">
    <source>
        <dbReference type="ARBA" id="ARBA00022692"/>
    </source>
</evidence>
<keyword evidence="9" id="KW-1185">Reference proteome</keyword>
<protein>
    <recommendedName>
        <fullName evidence="7">Lipopolysaccharide assembly protein A domain-containing protein</fullName>
    </recommendedName>
</protein>
<dbReference type="RefSeq" id="WP_012931632.1">
    <property type="nucleotide sequence ID" value="NC_013739.1"/>
</dbReference>
<reference evidence="8 9" key="1">
    <citation type="journal article" date="2010" name="Stand. Genomic Sci.">
        <title>Complete genome sequence of Conexibacter woesei type strain (ID131577).</title>
        <authorList>
            <person name="Pukall R."/>
            <person name="Lapidus A."/>
            <person name="Glavina Del Rio T."/>
            <person name="Copeland A."/>
            <person name="Tice H."/>
            <person name="Cheng J.-F."/>
            <person name="Lucas S."/>
            <person name="Chen F."/>
            <person name="Nolan M."/>
            <person name="Bruce D."/>
            <person name="Goodwin L."/>
            <person name="Pitluck S."/>
            <person name="Mavromatis K."/>
            <person name="Ivanova N."/>
            <person name="Ovchinnikova G."/>
            <person name="Pati A."/>
            <person name="Chen A."/>
            <person name="Palaniappan K."/>
            <person name="Land M."/>
            <person name="Hauser L."/>
            <person name="Chang Y.-J."/>
            <person name="Jeffries C.D."/>
            <person name="Chain P."/>
            <person name="Meincke L."/>
            <person name="Sims D."/>
            <person name="Brettin T."/>
            <person name="Detter J.C."/>
            <person name="Rohde M."/>
            <person name="Goeker M."/>
            <person name="Bristow J."/>
            <person name="Eisen J.A."/>
            <person name="Markowitz V."/>
            <person name="Kyrpides N.C."/>
            <person name="Klenk H.-P."/>
            <person name="Hugenholtz P."/>
        </authorList>
    </citation>
    <scope>NUCLEOTIDE SEQUENCE [LARGE SCALE GENOMIC DNA]</scope>
    <source>
        <strain evidence="9">DSM 14684 / CIP 108061 / JCM 11494 / NBRC 100937 / ID131577</strain>
    </source>
</reference>
<evidence type="ECO:0000256" key="1">
    <source>
        <dbReference type="ARBA" id="ARBA00022475"/>
    </source>
</evidence>
<keyword evidence="2 6" id="KW-0812">Transmembrane</keyword>
<feature type="domain" description="Lipopolysaccharide assembly protein A" evidence="7">
    <location>
        <begin position="42"/>
        <end position="77"/>
    </location>
</feature>
<accession>D3F501</accession>
<keyword evidence="3 6" id="KW-1133">Transmembrane helix</keyword>
<dbReference type="KEGG" id="cwo:Cwoe_0143"/>
<dbReference type="HOGENOM" id="CLU_2435766_0_0_11"/>
<dbReference type="EMBL" id="CP001854">
    <property type="protein sequence ID" value="ADB48579.1"/>
    <property type="molecule type" value="Genomic_DNA"/>
</dbReference>
<dbReference type="AlphaFoldDB" id="D3F501"/>
<evidence type="ECO:0000256" key="4">
    <source>
        <dbReference type="ARBA" id="ARBA00023136"/>
    </source>
</evidence>
<organism evidence="8 9">
    <name type="scientific">Conexibacter woesei (strain DSM 14684 / CCUG 47730 / CIP 108061 / JCM 11494 / NBRC 100937 / ID131577)</name>
    <dbReference type="NCBI Taxonomy" id="469383"/>
    <lineage>
        <taxon>Bacteria</taxon>
        <taxon>Bacillati</taxon>
        <taxon>Actinomycetota</taxon>
        <taxon>Thermoleophilia</taxon>
        <taxon>Solirubrobacterales</taxon>
        <taxon>Conexibacteraceae</taxon>
        <taxon>Conexibacter</taxon>
    </lineage>
</organism>
<dbReference type="InterPro" id="IPR010445">
    <property type="entry name" value="LapA_dom"/>
</dbReference>
<feature type="region of interest" description="Disordered" evidence="5">
    <location>
        <begin position="1"/>
        <end position="21"/>
    </location>
</feature>
<name>D3F501_CONWI</name>
<dbReference type="Proteomes" id="UP000008229">
    <property type="component" value="Chromosome"/>
</dbReference>
<gene>
    <name evidence="8" type="ordered locus">Cwoe_0143</name>
</gene>
<feature type="transmembrane region" description="Helical" evidence="6">
    <location>
        <begin position="25"/>
        <end position="43"/>
    </location>
</feature>
<sequence>MATPSAHDHDASAATQRSSRDRARLVAVAILSVAAAAFALFNLDEVKVNLILGSVQMPLFIVIVACLLIGAAIGAFLTRRGAKAGKTSRA</sequence>
<evidence type="ECO:0000259" key="7">
    <source>
        <dbReference type="Pfam" id="PF06305"/>
    </source>
</evidence>
<evidence type="ECO:0000313" key="9">
    <source>
        <dbReference type="Proteomes" id="UP000008229"/>
    </source>
</evidence>
<feature type="compositionally biased region" description="Basic and acidic residues" evidence="5">
    <location>
        <begin position="1"/>
        <end position="11"/>
    </location>
</feature>
<reference evidence="9" key="2">
    <citation type="submission" date="2010-01" db="EMBL/GenBank/DDBJ databases">
        <title>The complete genome of Conexibacter woesei DSM 14684.</title>
        <authorList>
            <consortium name="US DOE Joint Genome Institute (JGI-PGF)"/>
            <person name="Lucas S."/>
            <person name="Copeland A."/>
            <person name="Lapidus A."/>
            <person name="Glavina del Rio T."/>
            <person name="Dalin E."/>
            <person name="Tice H."/>
            <person name="Bruce D."/>
            <person name="Goodwin L."/>
            <person name="Pitluck S."/>
            <person name="Kyrpides N."/>
            <person name="Mavromatis K."/>
            <person name="Ivanova N."/>
            <person name="Mikhailova N."/>
            <person name="Chertkov O."/>
            <person name="Brettin T."/>
            <person name="Detter J.C."/>
            <person name="Han C."/>
            <person name="Larimer F."/>
            <person name="Land M."/>
            <person name="Hauser L."/>
            <person name="Markowitz V."/>
            <person name="Cheng J.-F."/>
            <person name="Hugenholtz P."/>
            <person name="Woyke T."/>
            <person name="Wu D."/>
            <person name="Pukall R."/>
            <person name="Steenblock K."/>
            <person name="Schneider S."/>
            <person name="Klenk H.-P."/>
            <person name="Eisen J.A."/>
        </authorList>
    </citation>
    <scope>NUCLEOTIDE SEQUENCE [LARGE SCALE GENOMIC DNA]</scope>
    <source>
        <strain evidence="9">DSM 14684 / CIP 108061 / JCM 11494 / NBRC 100937 / ID131577</strain>
    </source>
</reference>
<evidence type="ECO:0000313" key="8">
    <source>
        <dbReference type="EMBL" id="ADB48579.1"/>
    </source>
</evidence>